<evidence type="ECO:0000256" key="7">
    <source>
        <dbReference type="ARBA" id="ARBA00022989"/>
    </source>
</evidence>
<evidence type="ECO:0000256" key="8">
    <source>
        <dbReference type="ARBA" id="ARBA00023136"/>
    </source>
</evidence>
<dbReference type="Pfam" id="PF02687">
    <property type="entry name" value="FtsX"/>
    <property type="match status" value="1"/>
</dbReference>
<evidence type="ECO:0000256" key="4">
    <source>
        <dbReference type="ARBA" id="ARBA00022475"/>
    </source>
</evidence>
<dbReference type="Gene3D" id="3.30.70.3040">
    <property type="match status" value="1"/>
</dbReference>
<keyword evidence="15" id="KW-1185">Reference proteome</keyword>
<feature type="domain" description="FtsX extracellular" evidence="13">
    <location>
        <begin position="53"/>
        <end position="155"/>
    </location>
</feature>
<organism evidence="14 15">
    <name type="scientific">Candidatus Ornithobacterium hominis</name>
    <dbReference type="NCBI Taxonomy" id="2497989"/>
    <lineage>
        <taxon>Bacteria</taxon>
        <taxon>Pseudomonadati</taxon>
        <taxon>Bacteroidota</taxon>
        <taxon>Flavobacteriia</taxon>
        <taxon>Flavobacteriales</taxon>
        <taxon>Weeksellaceae</taxon>
        <taxon>Ornithobacterium</taxon>
    </lineage>
</organism>
<protein>
    <recommendedName>
        <fullName evidence="3 10">Cell division protein FtsX</fullName>
    </recommendedName>
</protein>
<reference evidence="14 15" key="1">
    <citation type="submission" date="2018-09" db="EMBL/GenBank/DDBJ databases">
        <authorList>
            <consortium name="Pathogen Informatics"/>
        </authorList>
    </citation>
    <scope>NUCLEOTIDE SEQUENCE [LARGE SCALE GENOMIC DNA]</scope>
    <source>
        <strain evidence="14 15">OH-22767</strain>
    </source>
</reference>
<sequence>MSRASDRMYQSRLRSSNITVVVSIALVLFLLGLFGLIVVNSNDYAEHLKNQFEIEAYFKEAKDQRDIDKEKETHQAFVDSLRQRAFIKSVKYVNKQEALLIAKNQLGLKKEDVDLFEEGLFPPSVLMTIKPQYVDSAQVDSITKIISGYEIIDSVNDTSSLAGIYQRIDNIIYWLVGLAAVFLIISIVLINNSLRLKIFAKRFTIKTMQLVGAKRRFIIAPFVIQSFLLGLLGAILALLALGILWYYAAPKLHLSIWHNDFIWIIIGILAVGILIAVVSTFLASWRYLKLRTDQLYYS</sequence>
<keyword evidence="10" id="KW-0997">Cell inner membrane</keyword>
<keyword evidence="7 11" id="KW-1133">Transmembrane helix</keyword>
<evidence type="ECO:0000256" key="6">
    <source>
        <dbReference type="ARBA" id="ARBA00022692"/>
    </source>
</evidence>
<dbReference type="GO" id="GO:0005886">
    <property type="term" value="C:plasma membrane"/>
    <property type="evidence" value="ECO:0007669"/>
    <property type="project" value="UniProtKB-SubCell"/>
</dbReference>
<dbReference type="InterPro" id="IPR040690">
    <property type="entry name" value="FtsX_ECD"/>
</dbReference>
<proteinExistence type="inferred from homology"/>
<dbReference type="InterPro" id="IPR004513">
    <property type="entry name" value="FtsX"/>
</dbReference>
<comment type="function">
    <text evidence="10">Required for cell division and gliding motility.</text>
</comment>
<feature type="transmembrane region" description="Helical" evidence="11">
    <location>
        <begin position="171"/>
        <end position="196"/>
    </location>
</feature>
<keyword evidence="5 10" id="KW-0132">Cell division</keyword>
<evidence type="ECO:0000256" key="1">
    <source>
        <dbReference type="ARBA" id="ARBA00004651"/>
    </source>
</evidence>
<evidence type="ECO:0000256" key="10">
    <source>
        <dbReference type="PIRNR" id="PIRNR003097"/>
    </source>
</evidence>
<gene>
    <name evidence="14" type="primary">ftsX</name>
    <name evidence="14" type="ORF">SAMEA104719789_01079</name>
</gene>
<dbReference type="EMBL" id="UNSC01000004">
    <property type="protein sequence ID" value="SZD72963.1"/>
    <property type="molecule type" value="Genomic_DNA"/>
</dbReference>
<dbReference type="Pfam" id="PF18075">
    <property type="entry name" value="FtsX_ECD"/>
    <property type="match status" value="1"/>
</dbReference>
<name>A0A383U1V2_9FLAO</name>
<comment type="similarity">
    <text evidence="2 10">Belongs to the ABC-4 integral membrane protein family. FtsX subfamily.</text>
</comment>
<keyword evidence="4 10" id="KW-1003">Cell membrane</keyword>
<dbReference type="GO" id="GO:0051301">
    <property type="term" value="P:cell division"/>
    <property type="evidence" value="ECO:0007669"/>
    <property type="project" value="UniProtKB-KW"/>
</dbReference>
<evidence type="ECO:0000259" key="12">
    <source>
        <dbReference type="Pfam" id="PF02687"/>
    </source>
</evidence>
<evidence type="ECO:0000313" key="14">
    <source>
        <dbReference type="EMBL" id="SZD72963.1"/>
    </source>
</evidence>
<dbReference type="PANTHER" id="PTHR47755:SF1">
    <property type="entry name" value="CELL DIVISION PROTEIN FTSX"/>
    <property type="match status" value="1"/>
</dbReference>
<dbReference type="OrthoDB" id="9813411at2"/>
<accession>A0A383U1V2</accession>
<comment type="subcellular location">
    <subcellularLocation>
        <location evidence="10">Cell inner membrane</location>
    </subcellularLocation>
    <subcellularLocation>
        <location evidence="1">Cell membrane</location>
        <topology evidence="1">Multi-pass membrane protein</topology>
    </subcellularLocation>
</comment>
<dbReference type="Proteomes" id="UP000262142">
    <property type="component" value="Unassembled WGS sequence"/>
</dbReference>
<evidence type="ECO:0000256" key="3">
    <source>
        <dbReference type="ARBA" id="ARBA00021907"/>
    </source>
</evidence>
<keyword evidence="8 10" id="KW-0472">Membrane</keyword>
<feature type="transmembrane region" description="Helical" evidence="11">
    <location>
        <begin position="217"/>
        <end position="249"/>
    </location>
</feature>
<dbReference type="PIRSF" id="PIRSF003097">
    <property type="entry name" value="FtsX"/>
    <property type="match status" value="1"/>
</dbReference>
<dbReference type="PANTHER" id="PTHR47755">
    <property type="entry name" value="CELL DIVISION PROTEIN FTSX"/>
    <property type="match status" value="1"/>
</dbReference>
<evidence type="ECO:0000256" key="2">
    <source>
        <dbReference type="ARBA" id="ARBA00007379"/>
    </source>
</evidence>
<dbReference type="RefSeq" id="WP_119059390.1">
    <property type="nucleotide sequence ID" value="NZ_UNSC01000004.1"/>
</dbReference>
<evidence type="ECO:0000313" key="15">
    <source>
        <dbReference type="Proteomes" id="UP000262142"/>
    </source>
</evidence>
<dbReference type="InterPro" id="IPR003838">
    <property type="entry name" value="ABC3_permease_C"/>
</dbReference>
<keyword evidence="9 10" id="KW-0131">Cell cycle</keyword>
<evidence type="ECO:0000256" key="5">
    <source>
        <dbReference type="ARBA" id="ARBA00022618"/>
    </source>
</evidence>
<feature type="domain" description="ABC3 transporter permease C-terminal" evidence="12">
    <location>
        <begin position="178"/>
        <end position="290"/>
    </location>
</feature>
<feature type="transmembrane region" description="Helical" evidence="11">
    <location>
        <begin position="20"/>
        <end position="39"/>
    </location>
</feature>
<evidence type="ECO:0000256" key="9">
    <source>
        <dbReference type="ARBA" id="ARBA00023306"/>
    </source>
</evidence>
<dbReference type="AlphaFoldDB" id="A0A383U1V2"/>
<feature type="transmembrane region" description="Helical" evidence="11">
    <location>
        <begin position="261"/>
        <end position="285"/>
    </location>
</feature>
<keyword evidence="6 11" id="KW-0812">Transmembrane</keyword>
<evidence type="ECO:0000259" key="13">
    <source>
        <dbReference type="Pfam" id="PF18075"/>
    </source>
</evidence>
<evidence type="ECO:0000256" key="11">
    <source>
        <dbReference type="SAM" id="Phobius"/>
    </source>
</evidence>